<keyword evidence="4" id="KW-1185">Reference proteome</keyword>
<proteinExistence type="predicted"/>
<feature type="region of interest" description="Disordered" evidence="1">
    <location>
        <begin position="82"/>
        <end position="135"/>
    </location>
</feature>
<reference evidence="3 4" key="1">
    <citation type="submission" date="2020-08" db="EMBL/GenBank/DDBJ databases">
        <title>Genomic Encyclopedia of Type Strains, Phase IV (KMG-IV): sequencing the most valuable type-strain genomes for metagenomic binning, comparative biology and taxonomic classification.</title>
        <authorList>
            <person name="Goeker M."/>
        </authorList>
    </citation>
    <scope>NUCLEOTIDE SEQUENCE [LARGE SCALE GENOMIC DNA]</scope>
    <source>
        <strain evidence="3 4">DSM 25620</strain>
    </source>
</reference>
<evidence type="ECO:0008006" key="5">
    <source>
        <dbReference type="Google" id="ProtNLM"/>
    </source>
</evidence>
<evidence type="ECO:0000256" key="2">
    <source>
        <dbReference type="SAM" id="Phobius"/>
    </source>
</evidence>
<name>A0A7W8ELW5_9HYPH</name>
<organism evidence="3 4">
    <name type="scientific">Pseudochrobactrum saccharolyticum</name>
    <dbReference type="NCBI Taxonomy" id="354352"/>
    <lineage>
        <taxon>Bacteria</taxon>
        <taxon>Pseudomonadati</taxon>
        <taxon>Pseudomonadota</taxon>
        <taxon>Alphaproteobacteria</taxon>
        <taxon>Hyphomicrobiales</taxon>
        <taxon>Brucellaceae</taxon>
        <taxon>Pseudochrobactrum</taxon>
    </lineage>
</organism>
<keyword evidence="2" id="KW-0472">Membrane</keyword>
<dbReference type="RefSeq" id="WP_151158479.1">
    <property type="nucleotide sequence ID" value="NZ_JACHIL010000001.1"/>
</dbReference>
<keyword evidence="2" id="KW-0812">Transmembrane</keyword>
<protein>
    <recommendedName>
        <fullName evidence="5">Biotin transporter BioY</fullName>
    </recommendedName>
</protein>
<dbReference type="Proteomes" id="UP000531231">
    <property type="component" value="Unassembled WGS sequence"/>
</dbReference>
<evidence type="ECO:0000313" key="3">
    <source>
        <dbReference type="EMBL" id="MBB5089835.1"/>
    </source>
</evidence>
<dbReference type="EMBL" id="JACHIL010000001">
    <property type="protein sequence ID" value="MBB5089835.1"/>
    <property type="molecule type" value="Genomic_DNA"/>
</dbReference>
<evidence type="ECO:0000256" key="1">
    <source>
        <dbReference type="SAM" id="MobiDB-lite"/>
    </source>
</evidence>
<gene>
    <name evidence="3" type="ORF">HNQ68_000347</name>
</gene>
<comment type="caution">
    <text evidence="3">The sequence shown here is derived from an EMBL/GenBank/DDBJ whole genome shotgun (WGS) entry which is preliminary data.</text>
</comment>
<keyword evidence="2" id="KW-1133">Transmembrane helix</keyword>
<accession>A0A7W8ELW5</accession>
<feature type="transmembrane region" description="Helical" evidence="2">
    <location>
        <begin position="140"/>
        <end position="161"/>
    </location>
</feature>
<feature type="compositionally biased region" description="Basic and acidic residues" evidence="1">
    <location>
        <begin position="94"/>
        <end position="106"/>
    </location>
</feature>
<dbReference type="AlphaFoldDB" id="A0A7W8ELW5"/>
<sequence length="338" mass="36332">MQGIESAIRNALTKADSSDPAMRQRIYESVWSAHERAMAANAQLSDPQRAERRERLKAAISHIEQEMRANANRVSDEEMLAPAPQYDGGLGVPDLDHSDVRSEGKGSRKRKSKAEAEPDLGYEQGLSQPAKPKKRKKSRIFSLALPLAFLVTAGLIGWSLYNSFVTIGPVGNAPLSQSGNAGPAMQGNEADSKDWVTIFTPAQPDRISVQGKATAEIGGSGNARYVRIKSPTATDTASFDIGQGVLDQLEGKQATFEVMVRSDDGGTVQMSVSCDLGSLGDCGRKRYDVTDQQSSLLFDLPVPEVSSANSSGRLVLTSDINGTGKSVDIYTIRVKTVE</sequence>
<evidence type="ECO:0000313" key="4">
    <source>
        <dbReference type="Proteomes" id="UP000531231"/>
    </source>
</evidence>